<dbReference type="NCBIfam" id="TIGR01087">
    <property type="entry name" value="murD"/>
    <property type="match status" value="1"/>
</dbReference>
<evidence type="ECO:0000256" key="1">
    <source>
        <dbReference type="ARBA" id="ARBA00004496"/>
    </source>
</evidence>
<evidence type="ECO:0000256" key="4">
    <source>
        <dbReference type="ARBA" id="ARBA00022598"/>
    </source>
</evidence>
<dbReference type="InterPro" id="IPR036615">
    <property type="entry name" value="Mur_ligase_C_dom_sf"/>
</dbReference>
<comment type="subcellular location">
    <subcellularLocation>
        <location evidence="1">Cytoplasm</location>
    </subcellularLocation>
</comment>
<sequence length="447" mass="47796">MITSPVFAGKRYAILGLARSGMATLDALHASGAELVVWDAREELREIAADRAIIADPMDSDLTGFDAIIVSPGVPLNKHPIVAKAAEADVPIIGDIEIFAQSRANLPPHRVVGITGTNGKSTTTALIHHIVQSAALPSHMGGNIGVPILSQEPLDAGGVYILELSSYQIDLTNSLDCDVAMLLNITPDHLDRYDGFDHYAASKARLFDMLSPEHCAIIAGDDEKSRLVLSEMRANGKWQNIIDTSARLIEGQANWPSLQGPHNLQNVAAAVAAAEALGIDEHQWRPALESFKGLEHRMERMAEANGVLFVNDSKATNPASTGPALGAYPKIHWILGGLPKSADLSECEEFFDHVVQAYTIGEAGPMFGKLLDPYMPVQSCEMMLTAVQRASANAKPGEVVLLSPACASFDQFKDFEARGNCFRCCVNSVIEKGQVGKVEAGVGGAVQ</sequence>
<dbReference type="GO" id="GO:0008764">
    <property type="term" value="F:UDP-N-acetylmuramoylalanine-D-glutamate ligase activity"/>
    <property type="evidence" value="ECO:0007669"/>
    <property type="project" value="UniProtKB-EC"/>
</dbReference>
<keyword evidence="3" id="KW-0963">Cytoplasm</keyword>
<dbReference type="SUPFAM" id="SSF51984">
    <property type="entry name" value="MurCD N-terminal domain"/>
    <property type="match status" value="1"/>
</dbReference>
<keyword evidence="4 9" id="KW-0436">Ligase</keyword>
<dbReference type="Pfam" id="PF21799">
    <property type="entry name" value="MurD-like_N"/>
    <property type="match status" value="1"/>
</dbReference>
<gene>
    <name evidence="9" type="ORF">MNBD_ALPHA04-1027</name>
</gene>
<evidence type="ECO:0000313" key="9">
    <source>
        <dbReference type="EMBL" id="VAV88486.1"/>
    </source>
</evidence>
<name>A0A3B0RI13_9ZZZZ</name>
<evidence type="ECO:0000256" key="2">
    <source>
        <dbReference type="ARBA" id="ARBA00004752"/>
    </source>
</evidence>
<dbReference type="SUPFAM" id="SSF53623">
    <property type="entry name" value="MurD-like peptide ligases, catalytic domain"/>
    <property type="match status" value="1"/>
</dbReference>
<feature type="domain" description="Mur ligase central" evidence="8">
    <location>
        <begin position="114"/>
        <end position="273"/>
    </location>
</feature>
<accession>A0A3B0RI13</accession>
<dbReference type="Gene3D" id="3.40.50.720">
    <property type="entry name" value="NAD(P)-binding Rossmann-like Domain"/>
    <property type="match status" value="1"/>
</dbReference>
<protein>
    <submittedName>
        <fullName evidence="9">UDP-N-acetylmuramoylalanine--D-glutamate ligase</fullName>
        <ecNumber evidence="9">6.3.2.9</ecNumber>
    </submittedName>
</protein>
<dbReference type="SUPFAM" id="SSF53244">
    <property type="entry name" value="MurD-like peptide ligases, peptide-binding domain"/>
    <property type="match status" value="1"/>
</dbReference>
<dbReference type="EC" id="6.3.2.9" evidence="9"/>
<dbReference type="PANTHER" id="PTHR43692:SF1">
    <property type="entry name" value="UDP-N-ACETYLMURAMOYLALANINE--D-GLUTAMATE LIGASE"/>
    <property type="match status" value="1"/>
</dbReference>
<dbReference type="Pfam" id="PF08245">
    <property type="entry name" value="Mur_ligase_M"/>
    <property type="match status" value="1"/>
</dbReference>
<comment type="pathway">
    <text evidence="2">Cell wall biogenesis; peptidoglycan biosynthesis.</text>
</comment>
<dbReference type="EMBL" id="UOEF01000047">
    <property type="protein sequence ID" value="VAV88486.1"/>
    <property type="molecule type" value="Genomic_DNA"/>
</dbReference>
<dbReference type="GO" id="GO:0005524">
    <property type="term" value="F:ATP binding"/>
    <property type="evidence" value="ECO:0007669"/>
    <property type="project" value="UniProtKB-KW"/>
</dbReference>
<reference evidence="9" key="1">
    <citation type="submission" date="2018-06" db="EMBL/GenBank/DDBJ databases">
        <authorList>
            <person name="Zhirakovskaya E."/>
        </authorList>
    </citation>
    <scope>NUCLEOTIDE SEQUENCE</scope>
</reference>
<dbReference type="InterPro" id="IPR005762">
    <property type="entry name" value="MurD"/>
</dbReference>
<dbReference type="UniPathway" id="UPA00219"/>
<dbReference type="GO" id="GO:0008360">
    <property type="term" value="P:regulation of cell shape"/>
    <property type="evidence" value="ECO:0007669"/>
    <property type="project" value="InterPro"/>
</dbReference>
<evidence type="ECO:0000256" key="5">
    <source>
        <dbReference type="ARBA" id="ARBA00022741"/>
    </source>
</evidence>
<dbReference type="InterPro" id="IPR013221">
    <property type="entry name" value="Mur_ligase_cen"/>
</dbReference>
<evidence type="ECO:0000256" key="3">
    <source>
        <dbReference type="ARBA" id="ARBA00022490"/>
    </source>
</evidence>
<dbReference type="GO" id="GO:0009252">
    <property type="term" value="P:peptidoglycan biosynthetic process"/>
    <property type="evidence" value="ECO:0007669"/>
    <property type="project" value="UniProtKB-UniPathway"/>
</dbReference>
<keyword evidence="5" id="KW-0547">Nucleotide-binding</keyword>
<dbReference type="InterPro" id="IPR004101">
    <property type="entry name" value="Mur_ligase_C"/>
</dbReference>
<evidence type="ECO:0000259" key="8">
    <source>
        <dbReference type="Pfam" id="PF08245"/>
    </source>
</evidence>
<proteinExistence type="inferred from homology"/>
<evidence type="ECO:0000256" key="6">
    <source>
        <dbReference type="ARBA" id="ARBA00022840"/>
    </source>
</evidence>
<dbReference type="AlphaFoldDB" id="A0A3B0RI13"/>
<dbReference type="Gene3D" id="3.90.190.20">
    <property type="entry name" value="Mur ligase, C-terminal domain"/>
    <property type="match status" value="1"/>
</dbReference>
<feature type="domain" description="Mur ligase C-terminal" evidence="7">
    <location>
        <begin position="296"/>
        <end position="406"/>
    </location>
</feature>
<dbReference type="Gene3D" id="3.40.1190.10">
    <property type="entry name" value="Mur-like, catalytic domain"/>
    <property type="match status" value="1"/>
</dbReference>
<organism evidence="9">
    <name type="scientific">hydrothermal vent metagenome</name>
    <dbReference type="NCBI Taxonomy" id="652676"/>
    <lineage>
        <taxon>unclassified sequences</taxon>
        <taxon>metagenomes</taxon>
        <taxon>ecological metagenomes</taxon>
    </lineage>
</organism>
<dbReference type="PANTHER" id="PTHR43692">
    <property type="entry name" value="UDP-N-ACETYLMURAMOYLALANINE--D-GLUTAMATE LIGASE"/>
    <property type="match status" value="1"/>
</dbReference>
<dbReference type="InterPro" id="IPR036565">
    <property type="entry name" value="Mur-like_cat_sf"/>
</dbReference>
<evidence type="ECO:0000259" key="7">
    <source>
        <dbReference type="Pfam" id="PF02875"/>
    </source>
</evidence>
<dbReference type="GO" id="GO:0051301">
    <property type="term" value="P:cell division"/>
    <property type="evidence" value="ECO:0007669"/>
    <property type="project" value="InterPro"/>
</dbReference>
<dbReference type="GO" id="GO:0005737">
    <property type="term" value="C:cytoplasm"/>
    <property type="evidence" value="ECO:0007669"/>
    <property type="project" value="UniProtKB-SubCell"/>
</dbReference>
<dbReference type="Pfam" id="PF02875">
    <property type="entry name" value="Mur_ligase_C"/>
    <property type="match status" value="1"/>
</dbReference>
<keyword evidence="6" id="KW-0067">ATP-binding</keyword>
<dbReference type="HAMAP" id="MF_00639">
    <property type="entry name" value="MurD"/>
    <property type="match status" value="1"/>
</dbReference>